<keyword evidence="1" id="KW-0853">WD repeat</keyword>
<keyword evidence="2" id="KW-0539">Nucleus</keyword>
<dbReference type="GO" id="GO:0071006">
    <property type="term" value="C:U2-type catalytic step 1 spliceosome"/>
    <property type="evidence" value="ECO:0007669"/>
    <property type="project" value="TreeGrafter"/>
</dbReference>
<dbReference type="Gene3D" id="2.130.10.10">
    <property type="entry name" value="YVTN repeat-like/Quinoprotein amine dehydrogenase"/>
    <property type="match status" value="1"/>
</dbReference>
<evidence type="ECO:0000256" key="2">
    <source>
        <dbReference type="RuleBase" id="RU367101"/>
    </source>
</evidence>
<sequence>MKYVEINGKEPDVDAEFQPDDLLAVNTEVPIVPPRPPTLTSIPSLLSVFQNEWDAVVLETFTLKRLYQQVRQELTQALYQNDAACRVIARLIRERDEARNALENIQAHANSVAASQNGKIPTKSVPTETKTETENKVNKEMEERALEAISAKAKVLTSARKKRKAANAGVCTAEDMSKIKQSQVVEGKHMSSKPGILSVSADKTGEYILTGGVDSIVEIFQRSTATNVAVLKGHSKKVTHVKWSETACFSGSDDKTVRMWSYDNEKEQWRHAGSIDSTHSTAISGLDVHPTQSHFMSASTEGLWALNDIETCTTVFTASTEDHSPIVSAKLHPDGLILCTGGAKDGELRIWDVKARQHLMSFNVMDNSLSNSNSSINSATFGHVQALSFSENGYYLAASNNGLVQILDLRKKAAVHTLQLWVPSSASAT</sequence>
<feature type="repeat" description="WD" evidence="1">
    <location>
        <begin position="342"/>
        <end position="361"/>
    </location>
</feature>
<feature type="domain" description="Prp19 coiled-coil region" evidence="4">
    <location>
        <begin position="39"/>
        <end position="105"/>
    </location>
</feature>
<evidence type="ECO:0000256" key="3">
    <source>
        <dbReference type="SAM" id="MobiDB-lite"/>
    </source>
</evidence>
<reference evidence="6" key="1">
    <citation type="submission" date="2017-01" db="EMBL/GenBank/DDBJ databases">
        <authorList>
            <person name="Wang Y."/>
            <person name="White M."/>
            <person name="Kvist S."/>
            <person name="Moncalvo J.-M."/>
        </authorList>
    </citation>
    <scope>NUCLEOTIDE SEQUENCE [LARGE SCALE GENOMIC DNA]</scope>
    <source>
        <strain evidence="6">COL-18-3</strain>
    </source>
</reference>
<evidence type="ECO:0000259" key="4">
    <source>
        <dbReference type="Pfam" id="PF08606"/>
    </source>
</evidence>
<dbReference type="UniPathway" id="UPA00143"/>
<comment type="function">
    <text evidence="2">Ubiquitin-protein ligase which is mainly involved pre-mRNA splicing and DNA repair. Required for pre-mRNA splicing as component of the spliceosome.</text>
</comment>
<evidence type="ECO:0000313" key="5">
    <source>
        <dbReference type="EMBL" id="OMH82247.1"/>
    </source>
</evidence>
<dbReference type="InterPro" id="IPR001680">
    <property type="entry name" value="WD40_rpt"/>
</dbReference>
<proteinExistence type="inferred from homology"/>
<dbReference type="GO" id="GO:0006281">
    <property type="term" value="P:DNA repair"/>
    <property type="evidence" value="ECO:0007669"/>
    <property type="project" value="UniProtKB-KW"/>
</dbReference>
<keyword evidence="2" id="KW-0747">Spliceosome</keyword>
<dbReference type="SMART" id="SM00320">
    <property type="entry name" value="WD40"/>
    <property type="match status" value="5"/>
</dbReference>
<comment type="subunit">
    <text evidence="2">Homotetramer.</text>
</comment>
<keyword evidence="2" id="KW-0507">mRNA processing</keyword>
<dbReference type="GO" id="GO:0005737">
    <property type="term" value="C:cytoplasm"/>
    <property type="evidence" value="ECO:0007669"/>
    <property type="project" value="TreeGrafter"/>
</dbReference>
<keyword evidence="2" id="KW-0808">Transferase</keyword>
<dbReference type="GO" id="GO:0000974">
    <property type="term" value="C:Prp19 complex"/>
    <property type="evidence" value="ECO:0007669"/>
    <property type="project" value="UniProtKB-UniRule"/>
</dbReference>
<comment type="catalytic activity">
    <reaction evidence="2">
        <text>S-ubiquitinyl-[E2 ubiquitin-conjugating enzyme]-L-cysteine + [acceptor protein]-L-lysine = [E2 ubiquitin-conjugating enzyme]-L-cysteine + N(6)-ubiquitinyl-[acceptor protein]-L-lysine.</text>
        <dbReference type="EC" id="2.3.2.27"/>
    </reaction>
</comment>
<dbReference type="PROSITE" id="PS50082">
    <property type="entry name" value="WD_REPEATS_2"/>
    <property type="match status" value="2"/>
</dbReference>
<comment type="pathway">
    <text evidence="2">Protein modification; protein ubiquitination.</text>
</comment>
<comment type="caution">
    <text evidence="5">The sequence shown here is derived from an EMBL/GenBank/DDBJ whole genome shotgun (WGS) entry which is preliminary data.</text>
</comment>
<comment type="similarity">
    <text evidence="2">Belongs to the WD repeat PRP19 family.</text>
</comment>
<dbReference type="Pfam" id="PF00400">
    <property type="entry name" value="WD40"/>
    <property type="match status" value="3"/>
</dbReference>
<feature type="repeat" description="WD" evidence="1">
    <location>
        <begin position="231"/>
        <end position="270"/>
    </location>
</feature>
<organism evidence="5 6">
    <name type="scientific">Zancudomyces culisetae</name>
    <name type="common">Gut fungus</name>
    <name type="synonym">Smittium culisetae</name>
    <dbReference type="NCBI Taxonomy" id="1213189"/>
    <lineage>
        <taxon>Eukaryota</taxon>
        <taxon>Fungi</taxon>
        <taxon>Fungi incertae sedis</taxon>
        <taxon>Zoopagomycota</taxon>
        <taxon>Kickxellomycotina</taxon>
        <taxon>Harpellomycetes</taxon>
        <taxon>Harpellales</taxon>
        <taxon>Legeriomycetaceae</taxon>
        <taxon>Zancudomyces</taxon>
    </lineage>
</organism>
<evidence type="ECO:0000313" key="6">
    <source>
        <dbReference type="Proteomes" id="UP000188320"/>
    </source>
</evidence>
<dbReference type="GO" id="GO:0000398">
    <property type="term" value="P:mRNA splicing, via spliceosome"/>
    <property type="evidence" value="ECO:0007669"/>
    <property type="project" value="InterPro"/>
</dbReference>
<dbReference type="InterPro" id="IPR013915">
    <property type="entry name" value="Prp19_cc"/>
</dbReference>
<gene>
    <name evidence="5" type="ORF">AX774_g4276</name>
</gene>
<dbReference type="Proteomes" id="UP000188320">
    <property type="component" value="Unassembled WGS sequence"/>
</dbReference>
<name>A0A1R1PMR8_ZANCU</name>
<dbReference type="EMBL" id="LSSK01000709">
    <property type="protein sequence ID" value="OMH82247.1"/>
    <property type="molecule type" value="Genomic_DNA"/>
</dbReference>
<evidence type="ECO:0000256" key="1">
    <source>
        <dbReference type="PROSITE-ProRule" id="PRU00221"/>
    </source>
</evidence>
<dbReference type="PROSITE" id="PS50294">
    <property type="entry name" value="WD_REPEATS_REGION"/>
    <property type="match status" value="1"/>
</dbReference>
<dbReference type="GO" id="GO:0061630">
    <property type="term" value="F:ubiquitin protein ligase activity"/>
    <property type="evidence" value="ECO:0007669"/>
    <property type="project" value="UniProtKB-UniRule"/>
</dbReference>
<feature type="region of interest" description="Disordered" evidence="3">
    <location>
        <begin position="113"/>
        <end position="139"/>
    </location>
</feature>
<dbReference type="AlphaFoldDB" id="A0A1R1PMR8"/>
<dbReference type="InterPro" id="IPR038959">
    <property type="entry name" value="Prp19"/>
</dbReference>
<feature type="non-terminal residue" evidence="5">
    <location>
        <position position="429"/>
    </location>
</feature>
<comment type="subcellular location">
    <subcellularLocation>
        <location evidence="2">Nucleus</location>
    </subcellularLocation>
</comment>
<dbReference type="GO" id="GO:0070534">
    <property type="term" value="P:protein K63-linked ubiquitination"/>
    <property type="evidence" value="ECO:0007669"/>
    <property type="project" value="UniProtKB-UniRule"/>
</dbReference>
<keyword evidence="2" id="KW-0833">Ubl conjugation pathway</keyword>
<accession>A0A1R1PMR8</accession>
<keyword evidence="2" id="KW-0508">mRNA splicing</keyword>
<dbReference type="Pfam" id="PF08606">
    <property type="entry name" value="Prp19"/>
    <property type="match status" value="1"/>
</dbReference>
<dbReference type="EC" id="2.3.2.27" evidence="2"/>
<dbReference type="SUPFAM" id="SSF50978">
    <property type="entry name" value="WD40 repeat-like"/>
    <property type="match status" value="1"/>
</dbReference>
<keyword evidence="6" id="KW-1185">Reference proteome</keyword>
<dbReference type="InterPro" id="IPR015943">
    <property type="entry name" value="WD40/YVTN_repeat-like_dom_sf"/>
</dbReference>
<feature type="compositionally biased region" description="Basic and acidic residues" evidence="3">
    <location>
        <begin position="129"/>
        <end position="139"/>
    </location>
</feature>
<keyword evidence="2" id="KW-0234">DNA repair</keyword>
<dbReference type="PANTHER" id="PTHR43995">
    <property type="entry name" value="PRE-MRNA-PROCESSING FACTOR 19"/>
    <property type="match status" value="1"/>
</dbReference>
<dbReference type="PANTHER" id="PTHR43995:SF1">
    <property type="entry name" value="PRE-MRNA-PROCESSING FACTOR 19"/>
    <property type="match status" value="1"/>
</dbReference>
<dbReference type="OrthoDB" id="687049at2759"/>
<keyword evidence="2" id="KW-0227">DNA damage</keyword>
<dbReference type="InterPro" id="IPR036322">
    <property type="entry name" value="WD40_repeat_dom_sf"/>
</dbReference>
<protein>
    <recommendedName>
        <fullName evidence="2">Pre-mRNA-processing factor 19</fullName>
        <ecNumber evidence="2">2.3.2.27</ecNumber>
    </recommendedName>
</protein>